<accession>A0ABR2RUI7</accession>
<evidence type="ECO:0000313" key="3">
    <source>
        <dbReference type="Proteomes" id="UP001396334"/>
    </source>
</evidence>
<organism evidence="2 3">
    <name type="scientific">Hibiscus sabdariffa</name>
    <name type="common">roselle</name>
    <dbReference type="NCBI Taxonomy" id="183260"/>
    <lineage>
        <taxon>Eukaryota</taxon>
        <taxon>Viridiplantae</taxon>
        <taxon>Streptophyta</taxon>
        <taxon>Embryophyta</taxon>
        <taxon>Tracheophyta</taxon>
        <taxon>Spermatophyta</taxon>
        <taxon>Magnoliopsida</taxon>
        <taxon>eudicotyledons</taxon>
        <taxon>Gunneridae</taxon>
        <taxon>Pentapetalae</taxon>
        <taxon>rosids</taxon>
        <taxon>malvids</taxon>
        <taxon>Malvales</taxon>
        <taxon>Malvaceae</taxon>
        <taxon>Malvoideae</taxon>
        <taxon>Hibiscus</taxon>
    </lineage>
</organism>
<feature type="domain" description="C2" evidence="1">
    <location>
        <begin position="5"/>
        <end position="93"/>
    </location>
</feature>
<comment type="caution">
    <text evidence="2">The sequence shown here is derived from an EMBL/GenBank/DDBJ whole genome shotgun (WGS) entry which is preliminary data.</text>
</comment>
<proteinExistence type="predicted"/>
<evidence type="ECO:0000259" key="1">
    <source>
        <dbReference type="Pfam" id="PF00168"/>
    </source>
</evidence>
<dbReference type="EMBL" id="JBBPBN010000020">
    <property type="protein sequence ID" value="KAK9016638.1"/>
    <property type="molecule type" value="Genomic_DNA"/>
</dbReference>
<dbReference type="InterPro" id="IPR000008">
    <property type="entry name" value="C2_dom"/>
</dbReference>
<protein>
    <recommendedName>
        <fullName evidence="1">C2 domain-containing protein</fullName>
    </recommendedName>
</protein>
<dbReference type="InterPro" id="IPR035892">
    <property type="entry name" value="C2_domain_sf"/>
</dbReference>
<dbReference type="SUPFAM" id="SSF49562">
    <property type="entry name" value="C2 domain (Calcium/lipid-binding domain, CaLB)"/>
    <property type="match status" value="1"/>
</dbReference>
<dbReference type="Proteomes" id="UP001396334">
    <property type="component" value="Unassembled WGS sequence"/>
</dbReference>
<sequence length="225" mass="25437">MGSRVLEINVKSAGVIGVHRFTPTTEAYVVVSVNGDHRSLQTTPIGTVRGSCCYWNNTVRFTVDAAVLSLVFHLKSKHRLGDVDIARIEFSVPGEQFHGDNRNMRATRSFVFTFRDGDADGVFSFSYEYGNLVPSSVITYPPAYPLPSPHTGVSLYPPPPAPRIGYPSYGNRQPPFQGYGYSFEDDFKDCIDDYFEDYLGDEFEHGFEDYLDHDFEDYLDHDLED</sequence>
<dbReference type="Pfam" id="PF00168">
    <property type="entry name" value="C2"/>
    <property type="match status" value="1"/>
</dbReference>
<keyword evidence="3" id="KW-1185">Reference proteome</keyword>
<reference evidence="2 3" key="1">
    <citation type="journal article" date="2024" name="G3 (Bethesda)">
        <title>Genome assembly of Hibiscus sabdariffa L. provides insights into metabolisms of medicinal natural products.</title>
        <authorList>
            <person name="Kim T."/>
        </authorList>
    </citation>
    <scope>NUCLEOTIDE SEQUENCE [LARGE SCALE GENOMIC DNA]</scope>
    <source>
        <strain evidence="2">TK-2024</strain>
        <tissue evidence="2">Old leaves</tissue>
    </source>
</reference>
<name>A0ABR2RUI7_9ROSI</name>
<gene>
    <name evidence="2" type="ORF">V6N11_079133</name>
</gene>
<evidence type="ECO:0000313" key="2">
    <source>
        <dbReference type="EMBL" id="KAK9016638.1"/>
    </source>
</evidence>